<reference evidence="11 12" key="1">
    <citation type="submission" date="2019-12" db="EMBL/GenBank/DDBJ databases">
        <authorList>
            <person name="Huq M.A."/>
        </authorList>
    </citation>
    <scope>NUCLEOTIDE SEQUENCE [LARGE SCALE GENOMIC DNA]</scope>
    <source>
        <strain evidence="11 12">MAH-34</strain>
    </source>
</reference>
<accession>A0ABW9U048</accession>
<dbReference type="InterPro" id="IPR038501">
    <property type="entry name" value="Spore_GerAC_C_sf"/>
</dbReference>
<feature type="transmembrane region" description="Helical" evidence="8">
    <location>
        <begin position="43"/>
        <end position="61"/>
    </location>
</feature>
<keyword evidence="3" id="KW-0309">Germination</keyword>
<dbReference type="PANTHER" id="PTHR35789">
    <property type="entry name" value="SPORE GERMINATION PROTEIN B3"/>
    <property type="match status" value="1"/>
</dbReference>
<evidence type="ECO:0000256" key="8">
    <source>
        <dbReference type="SAM" id="Phobius"/>
    </source>
</evidence>
<gene>
    <name evidence="11" type="ORF">GON05_02285</name>
</gene>
<dbReference type="InterPro" id="IPR057336">
    <property type="entry name" value="GerAC_N"/>
</dbReference>
<proteinExistence type="inferred from homology"/>
<evidence type="ECO:0000256" key="4">
    <source>
        <dbReference type="ARBA" id="ARBA00022729"/>
    </source>
</evidence>
<dbReference type="NCBIfam" id="TIGR02887">
    <property type="entry name" value="spore_ger_x_C"/>
    <property type="match status" value="1"/>
</dbReference>
<evidence type="ECO:0000259" key="10">
    <source>
        <dbReference type="Pfam" id="PF25198"/>
    </source>
</evidence>
<feature type="domain" description="Spore germination GerAC-like C-terminal" evidence="9">
    <location>
        <begin position="251"/>
        <end position="420"/>
    </location>
</feature>
<evidence type="ECO:0000256" key="6">
    <source>
        <dbReference type="ARBA" id="ARBA00023139"/>
    </source>
</evidence>
<evidence type="ECO:0000313" key="11">
    <source>
        <dbReference type="EMBL" id="MVQ33467.1"/>
    </source>
</evidence>
<keyword evidence="6" id="KW-0564">Palmitate</keyword>
<feature type="domain" description="Spore germination protein N-terminal" evidence="10">
    <location>
        <begin position="66"/>
        <end position="233"/>
    </location>
</feature>
<evidence type="ECO:0000259" key="9">
    <source>
        <dbReference type="Pfam" id="PF05504"/>
    </source>
</evidence>
<evidence type="ECO:0000256" key="7">
    <source>
        <dbReference type="ARBA" id="ARBA00023288"/>
    </source>
</evidence>
<evidence type="ECO:0000313" key="12">
    <source>
        <dbReference type="Proteomes" id="UP000467637"/>
    </source>
</evidence>
<evidence type="ECO:0000256" key="3">
    <source>
        <dbReference type="ARBA" id="ARBA00022544"/>
    </source>
</evidence>
<comment type="subcellular location">
    <subcellularLocation>
        <location evidence="1">Membrane</location>
        <topology evidence="1">Lipid-anchor</topology>
    </subcellularLocation>
</comment>
<keyword evidence="5 8" id="KW-0472">Membrane</keyword>
<evidence type="ECO:0000256" key="5">
    <source>
        <dbReference type="ARBA" id="ARBA00023136"/>
    </source>
</evidence>
<dbReference type="InterPro" id="IPR008844">
    <property type="entry name" value="Spore_GerAC-like"/>
</dbReference>
<keyword evidence="8" id="KW-1133">Transmembrane helix</keyword>
<comment type="caution">
    <text evidence="11">The sequence shown here is derived from an EMBL/GenBank/DDBJ whole genome shotgun (WGS) entry which is preliminary data.</text>
</comment>
<keyword evidence="4" id="KW-0732">Signal</keyword>
<organism evidence="11 12">
    <name type="scientific">Paenibacillus anseongense</name>
    <dbReference type="NCBI Taxonomy" id="2682845"/>
    <lineage>
        <taxon>Bacteria</taxon>
        <taxon>Bacillati</taxon>
        <taxon>Bacillota</taxon>
        <taxon>Bacilli</taxon>
        <taxon>Bacillales</taxon>
        <taxon>Paenibacillaceae</taxon>
        <taxon>Paenibacillus</taxon>
    </lineage>
</organism>
<protein>
    <submittedName>
        <fullName evidence="11">Ger(X)C family spore germination protein</fullName>
    </submittedName>
</protein>
<sequence>MAFGKKACPLTEGDGIRELHRDRTSRSAFLVCLVKRQKRGTAAVNRLALFWLIVVLLLVSGCSYHSDLKNLQLIYATSLDTNENNEIVTTVTIQSPGGKERTVPIHEVLTATGPTLQESLYKKIGLQIAGPIGTSKNQVMLICDKLAKSDILNLLDATFRNSNDPMLAKVAIVHGEAADLIRLNRIGSATSGEYLRKIIKSAQYETVIPFVTVHSIYPLLHDRGKDGVIPILRRENGRDSETDKDKAVIEGVGLLSKSKYTGYTLTPEQSSLFLLMNGKKGEICIMTRRIEEAKGKNDLSQYISLNIIKSSSNKKVSVSSSGHVQVQLQLKLKGIIIEHAKYNRIDKKLIEQLNKRFSEMLTQEAEVICKQLQKAHSDALGIGRDLIAFHPKEWKELDWDQTYPEVDFKVSVSMDIVSHGIIN</sequence>
<keyword evidence="12" id="KW-1185">Reference proteome</keyword>
<name>A0ABW9U048_9BACL</name>
<dbReference type="Gene3D" id="3.30.300.210">
    <property type="entry name" value="Nutrient germinant receptor protein C, domain 3"/>
    <property type="match status" value="1"/>
</dbReference>
<evidence type="ECO:0000256" key="2">
    <source>
        <dbReference type="ARBA" id="ARBA00007886"/>
    </source>
</evidence>
<keyword evidence="8" id="KW-0812">Transmembrane</keyword>
<comment type="similarity">
    <text evidence="2">Belongs to the GerABKC lipoprotein family.</text>
</comment>
<dbReference type="PANTHER" id="PTHR35789:SF1">
    <property type="entry name" value="SPORE GERMINATION PROTEIN B3"/>
    <property type="match status" value="1"/>
</dbReference>
<dbReference type="Pfam" id="PF05504">
    <property type="entry name" value="Spore_GerAC"/>
    <property type="match status" value="1"/>
</dbReference>
<dbReference type="Pfam" id="PF25198">
    <property type="entry name" value="Spore_GerAC_N"/>
    <property type="match status" value="1"/>
</dbReference>
<dbReference type="Proteomes" id="UP000467637">
    <property type="component" value="Unassembled WGS sequence"/>
</dbReference>
<evidence type="ECO:0000256" key="1">
    <source>
        <dbReference type="ARBA" id="ARBA00004635"/>
    </source>
</evidence>
<dbReference type="EMBL" id="WSEM01000004">
    <property type="protein sequence ID" value="MVQ33467.1"/>
    <property type="molecule type" value="Genomic_DNA"/>
</dbReference>
<keyword evidence="7" id="KW-0449">Lipoprotein</keyword>
<dbReference type="InterPro" id="IPR046953">
    <property type="entry name" value="Spore_GerAC-like_C"/>
</dbReference>